<accession>A0A1M4MNU6</accession>
<proteinExistence type="inferred from homology"/>
<dbReference type="GO" id="GO:0003677">
    <property type="term" value="F:DNA binding"/>
    <property type="evidence" value="ECO:0007669"/>
    <property type="project" value="UniProtKB-KW"/>
</dbReference>
<gene>
    <name evidence="5" type="primary">hsdS_2</name>
    <name evidence="5" type="ORF">L21_2530</name>
</gene>
<protein>
    <submittedName>
        <fullName evidence="5">Type I restriction enzyme EcoKI specificity protein</fullName>
    </submittedName>
</protein>
<dbReference type="InterPro" id="IPR052021">
    <property type="entry name" value="Type-I_RS_S_subunit"/>
</dbReference>
<dbReference type="Gene3D" id="3.90.220.20">
    <property type="entry name" value="DNA methylase specificity domains"/>
    <property type="match status" value="2"/>
</dbReference>
<dbReference type="InterPro" id="IPR000055">
    <property type="entry name" value="Restrct_endonuc_typeI_TRD"/>
</dbReference>
<dbReference type="PANTHER" id="PTHR30408:SF12">
    <property type="entry name" value="TYPE I RESTRICTION ENZYME MJAVIII SPECIFICITY SUBUNIT"/>
    <property type="match status" value="1"/>
</dbReference>
<evidence type="ECO:0000259" key="4">
    <source>
        <dbReference type="Pfam" id="PF01420"/>
    </source>
</evidence>
<sequence length="458" mass="51217">MSAADGEGFAIDPTQVRAWKRYPAYKDSGVEWLGEVPEHWEVRRLKTLCLRSALYGANVAATAYTTTGVRFIRTTDITEDGHLKETGVFVPEELVKDYLLKGGDVLISRSGTVGRAFLYDSGEHGPCAYAGYLVRFVPSENVLPKFVFLFTKTQAFADFLQVTAISSTIENVNGEKYANAAWLLPPLPEQQAIVAFLDRETVRIDALIEKKHRFIELLEEKRQALITHAVTKGLDPDAEMKDSGVAWIGKVPAHWEVRAFTRCAIEQADYRGATPTKTESGIFLVTAKNIRKGWIDYEASREFVSEIDYLTIMRRGLPRLGDLLLTTEAPLGYAALVDREDIALAQRVIRFRMDPSLFEPRFVLYSVLSPYFQNQMLCQSTGSTVLGIKASKLPQLKILCPPVSEQQQILALIDKKCAMPDKILERANRQIALFKEYRTALISAAVTGKIDVRGEEAA</sequence>
<dbReference type="InterPro" id="IPR044946">
    <property type="entry name" value="Restrct_endonuc_typeI_TRD_sf"/>
</dbReference>
<dbReference type="CDD" id="cd17521">
    <property type="entry name" value="RMtype1_S_Sau13435ORF2165P_TRD2-CR2_like"/>
    <property type="match status" value="1"/>
</dbReference>
<evidence type="ECO:0000256" key="2">
    <source>
        <dbReference type="ARBA" id="ARBA00022747"/>
    </source>
</evidence>
<dbReference type="STRING" id="118126.L21_2530"/>
<dbReference type="Gene3D" id="1.10.287.1120">
    <property type="entry name" value="Bipartite methylase S protein"/>
    <property type="match status" value="1"/>
</dbReference>
<keyword evidence="2" id="KW-0680">Restriction system</keyword>
<evidence type="ECO:0000313" key="6">
    <source>
        <dbReference type="Proteomes" id="UP000184671"/>
    </source>
</evidence>
<dbReference type="AlphaFoldDB" id="A0A1M4MNU6"/>
<organism evidence="5 6">
    <name type="scientific">Methanoculleus chikugoensis</name>
    <dbReference type="NCBI Taxonomy" id="118126"/>
    <lineage>
        <taxon>Archaea</taxon>
        <taxon>Methanobacteriati</taxon>
        <taxon>Methanobacteriota</taxon>
        <taxon>Stenosarchaea group</taxon>
        <taxon>Methanomicrobia</taxon>
        <taxon>Methanomicrobiales</taxon>
        <taxon>Methanomicrobiaceae</taxon>
        <taxon>Methanoculleus</taxon>
    </lineage>
</organism>
<dbReference type="PANTHER" id="PTHR30408">
    <property type="entry name" value="TYPE-1 RESTRICTION ENZYME ECOKI SPECIFICITY PROTEIN"/>
    <property type="match status" value="1"/>
</dbReference>
<feature type="domain" description="Type I restriction modification DNA specificity" evidence="4">
    <location>
        <begin position="321"/>
        <end position="415"/>
    </location>
</feature>
<dbReference type="SUPFAM" id="SSF116734">
    <property type="entry name" value="DNA methylase specificity domain"/>
    <property type="match status" value="2"/>
</dbReference>
<keyword evidence="3" id="KW-0238">DNA-binding</keyword>
<reference evidence="5 6" key="1">
    <citation type="submission" date="2016-08" db="EMBL/GenBank/DDBJ databases">
        <authorList>
            <person name="Seilhamer J.J."/>
        </authorList>
    </citation>
    <scope>NUCLEOTIDE SEQUENCE [LARGE SCALE GENOMIC DNA]</scope>
    <source>
        <strain evidence="5">L21-II-0</strain>
    </source>
</reference>
<feature type="domain" description="Type I restriction modification DNA specificity" evidence="4">
    <location>
        <begin position="37"/>
        <end position="202"/>
    </location>
</feature>
<name>A0A1M4MNU6_9EURY</name>
<dbReference type="Pfam" id="PF01420">
    <property type="entry name" value="Methylase_S"/>
    <property type="match status" value="2"/>
</dbReference>
<evidence type="ECO:0000256" key="1">
    <source>
        <dbReference type="ARBA" id="ARBA00010923"/>
    </source>
</evidence>
<evidence type="ECO:0000313" key="5">
    <source>
        <dbReference type="EMBL" id="SCL76595.1"/>
    </source>
</evidence>
<dbReference type="GO" id="GO:0009307">
    <property type="term" value="P:DNA restriction-modification system"/>
    <property type="evidence" value="ECO:0007669"/>
    <property type="project" value="UniProtKB-KW"/>
</dbReference>
<comment type="similarity">
    <text evidence="1">Belongs to the type-I restriction system S methylase family.</text>
</comment>
<evidence type="ECO:0000256" key="3">
    <source>
        <dbReference type="ARBA" id="ARBA00023125"/>
    </source>
</evidence>
<dbReference type="EMBL" id="FMID01000062">
    <property type="protein sequence ID" value="SCL76595.1"/>
    <property type="molecule type" value="Genomic_DNA"/>
</dbReference>
<dbReference type="Proteomes" id="UP000184671">
    <property type="component" value="Unassembled WGS sequence"/>
</dbReference>